<comment type="caution">
    <text evidence="1">The sequence shown here is derived from an EMBL/GenBank/DDBJ whole genome shotgun (WGS) entry which is preliminary data.</text>
</comment>
<protein>
    <submittedName>
        <fullName evidence="1">NAD-dependent epimerase/dehydratase</fullName>
    </submittedName>
</protein>
<organism evidence="1 2">
    <name type="scientific">Artemisia annua</name>
    <name type="common">Sweet wormwood</name>
    <dbReference type="NCBI Taxonomy" id="35608"/>
    <lineage>
        <taxon>Eukaryota</taxon>
        <taxon>Viridiplantae</taxon>
        <taxon>Streptophyta</taxon>
        <taxon>Embryophyta</taxon>
        <taxon>Tracheophyta</taxon>
        <taxon>Spermatophyta</taxon>
        <taxon>Magnoliopsida</taxon>
        <taxon>eudicotyledons</taxon>
        <taxon>Gunneridae</taxon>
        <taxon>Pentapetalae</taxon>
        <taxon>asterids</taxon>
        <taxon>campanulids</taxon>
        <taxon>Asterales</taxon>
        <taxon>Asteraceae</taxon>
        <taxon>Asteroideae</taxon>
        <taxon>Anthemideae</taxon>
        <taxon>Artemisiinae</taxon>
        <taxon>Artemisia</taxon>
    </lineage>
</organism>
<dbReference type="EMBL" id="PKPP01005562">
    <property type="protein sequence ID" value="PWA59671.1"/>
    <property type="molecule type" value="Genomic_DNA"/>
</dbReference>
<reference evidence="1 2" key="1">
    <citation type="journal article" date="2018" name="Mol. Plant">
        <title>The genome of Artemisia annua provides insight into the evolution of Asteraceae family and artemisinin biosynthesis.</title>
        <authorList>
            <person name="Shen Q."/>
            <person name="Zhang L."/>
            <person name="Liao Z."/>
            <person name="Wang S."/>
            <person name="Yan T."/>
            <person name="Shi P."/>
            <person name="Liu M."/>
            <person name="Fu X."/>
            <person name="Pan Q."/>
            <person name="Wang Y."/>
            <person name="Lv Z."/>
            <person name="Lu X."/>
            <person name="Zhang F."/>
            <person name="Jiang W."/>
            <person name="Ma Y."/>
            <person name="Chen M."/>
            <person name="Hao X."/>
            <person name="Li L."/>
            <person name="Tang Y."/>
            <person name="Lv G."/>
            <person name="Zhou Y."/>
            <person name="Sun X."/>
            <person name="Brodelius P.E."/>
            <person name="Rose J.K.C."/>
            <person name="Tang K."/>
        </authorList>
    </citation>
    <scope>NUCLEOTIDE SEQUENCE [LARGE SCALE GENOMIC DNA]</scope>
    <source>
        <strain evidence="2">cv. Huhao1</strain>
        <tissue evidence="1">Leaf</tissue>
    </source>
</reference>
<name>A0A2U1MEH3_ARTAN</name>
<proteinExistence type="predicted"/>
<evidence type="ECO:0000313" key="1">
    <source>
        <dbReference type="EMBL" id="PWA59671.1"/>
    </source>
</evidence>
<keyword evidence="2" id="KW-1185">Reference proteome</keyword>
<dbReference type="STRING" id="35608.A0A2U1MEH3"/>
<evidence type="ECO:0000313" key="2">
    <source>
        <dbReference type="Proteomes" id="UP000245207"/>
    </source>
</evidence>
<gene>
    <name evidence="1" type="ORF">CTI12_AA389580</name>
</gene>
<sequence length="292" mass="33812">MVMSIKRTKIDVYSYEFKEKPNFTLLDKNSITSWIGGASTREPGDPSIREASGPGLQVKYCLENNKRLIHFSLLVKYMGKRSVAIFPRIVLYDRQLDQVVRCAAVLVAWWLTIYFSFGLQCVQDPAYYILKEDTSPCIFGSVEKQRWSKRIQQKLALYQGVCPIYMEFSDDAEETFETALSTLKVIHIKRVIYLFDQIIVRYALAMEEPEEFAGKNLRASLVIFSFVHCGQVHGVSTRFKIAKCSFSFIFFRVIFSDAFQLLYHTIIEVFKDSIAHTKYVLHPKTLILLFNL</sequence>
<dbReference type="Proteomes" id="UP000245207">
    <property type="component" value="Unassembled WGS sequence"/>
</dbReference>
<accession>A0A2U1MEH3</accession>
<dbReference type="AlphaFoldDB" id="A0A2U1MEH3"/>